<evidence type="ECO:0000313" key="3">
    <source>
        <dbReference type="Proteomes" id="UP000295633"/>
    </source>
</evidence>
<dbReference type="RefSeq" id="WP_165971371.1">
    <property type="nucleotide sequence ID" value="NZ_SMZX01000002.1"/>
</dbReference>
<dbReference type="AlphaFoldDB" id="A0A4R5YI43"/>
<proteinExistence type="predicted"/>
<sequence length="270" mass="29707">MHLRSIEKPAQPIGERVSTSMERSILVPDTWVASDGLLEALGAAPIPSTENIDQAKTRADHAVQAWSDVDAIVNTREGAKRAVVLVRRLQTALRRWPDSEVEWRHIPHMLCPRGGVKCGKSLYRRAPLAYGDDILVECVVEGCGYAMDYFPWVEQYERALLGAFKGQDKADGTKRSRGFRLSQKPDRPNSDECDSGQHDACRSLECACDCHIRTTTLWSPPKAYRPEHRVARPRPAATVAPARVGGVICPNCFVPVGATGECGFCGAQVV</sequence>
<protein>
    <submittedName>
        <fullName evidence="2">Uncharacterized protein</fullName>
    </submittedName>
</protein>
<dbReference type="Proteomes" id="UP000295633">
    <property type="component" value="Unassembled WGS sequence"/>
</dbReference>
<accession>A0A4R5YI43</accession>
<reference evidence="2 3" key="1">
    <citation type="submission" date="2019-03" db="EMBL/GenBank/DDBJ databases">
        <title>Genome Sequencing and Assembly of Various Microbes Isolated from Partially Reclaimed Soil and Acid Mine Drainage (AMD) Site.</title>
        <authorList>
            <person name="Steinbock B."/>
            <person name="Bechtold R."/>
            <person name="Sevigny J.L."/>
            <person name="Thomas D."/>
            <person name="Cuthill L.R."/>
            <person name="Aveiro Johannsen E.J."/>
            <person name="Thomas K."/>
            <person name="Ghosh A."/>
        </authorList>
    </citation>
    <scope>NUCLEOTIDE SEQUENCE [LARGE SCALE GENOMIC DNA]</scope>
    <source>
        <strain evidence="2 3">F-B2</strain>
    </source>
</reference>
<organism evidence="2 3">
    <name type="scientific">Microbacterium oleivorans</name>
    <dbReference type="NCBI Taxonomy" id="273677"/>
    <lineage>
        <taxon>Bacteria</taxon>
        <taxon>Bacillati</taxon>
        <taxon>Actinomycetota</taxon>
        <taxon>Actinomycetes</taxon>
        <taxon>Micrococcales</taxon>
        <taxon>Microbacteriaceae</taxon>
        <taxon>Microbacterium</taxon>
    </lineage>
</organism>
<name>A0A4R5YI43_9MICO</name>
<gene>
    <name evidence="2" type="ORF">E2R54_12905</name>
</gene>
<evidence type="ECO:0000256" key="1">
    <source>
        <dbReference type="SAM" id="MobiDB-lite"/>
    </source>
</evidence>
<dbReference type="EMBL" id="SMZX01000002">
    <property type="protein sequence ID" value="TDL44059.1"/>
    <property type="molecule type" value="Genomic_DNA"/>
</dbReference>
<feature type="compositionally biased region" description="Basic and acidic residues" evidence="1">
    <location>
        <begin position="183"/>
        <end position="192"/>
    </location>
</feature>
<evidence type="ECO:0000313" key="2">
    <source>
        <dbReference type="EMBL" id="TDL44059.1"/>
    </source>
</evidence>
<comment type="caution">
    <text evidence="2">The sequence shown here is derived from an EMBL/GenBank/DDBJ whole genome shotgun (WGS) entry which is preliminary data.</text>
</comment>
<feature type="region of interest" description="Disordered" evidence="1">
    <location>
        <begin position="168"/>
        <end position="192"/>
    </location>
</feature>